<sequence>MFSFNKVGDKYVLFEEPGSQIQTPNSTHSSPVNSAQSGLSNVRNLHFSITETDIVFVPSELGHSVVSLQNILDKNKHPLPLFFVEVSQDPNNVDILNISSLLNTKVIIEKPHKKNLGPPQCHKCQSYGHTQNYCYHVARCVKCGINHHTNECSKDRYNPAKCAFCSLDHTSNFKGCQTFKQIFKKSPPKVPLITKTTDHHSQPDSKTYAEAINNQVTHTENPSAIFSQFISNLNALISPLMTLLSSVLKALVVKNII</sequence>
<dbReference type="AlphaFoldDB" id="A0A6G0ZHP3"/>
<dbReference type="OrthoDB" id="6624230at2759"/>
<evidence type="ECO:0000313" key="4">
    <source>
        <dbReference type="Proteomes" id="UP000478052"/>
    </source>
</evidence>
<proteinExistence type="predicted"/>
<feature type="domain" description="Pre-C2HC" evidence="2">
    <location>
        <begin position="51"/>
        <end position="118"/>
    </location>
</feature>
<evidence type="ECO:0000256" key="1">
    <source>
        <dbReference type="SAM" id="MobiDB-lite"/>
    </source>
</evidence>
<organism evidence="3 4">
    <name type="scientific">Aphis craccivora</name>
    <name type="common">Cowpea aphid</name>
    <dbReference type="NCBI Taxonomy" id="307492"/>
    <lineage>
        <taxon>Eukaryota</taxon>
        <taxon>Metazoa</taxon>
        <taxon>Ecdysozoa</taxon>
        <taxon>Arthropoda</taxon>
        <taxon>Hexapoda</taxon>
        <taxon>Insecta</taxon>
        <taxon>Pterygota</taxon>
        <taxon>Neoptera</taxon>
        <taxon>Paraneoptera</taxon>
        <taxon>Hemiptera</taxon>
        <taxon>Sternorrhyncha</taxon>
        <taxon>Aphidomorpha</taxon>
        <taxon>Aphidoidea</taxon>
        <taxon>Aphididae</taxon>
        <taxon>Aphidini</taxon>
        <taxon>Aphis</taxon>
        <taxon>Aphis</taxon>
    </lineage>
</organism>
<dbReference type="SMART" id="SM00596">
    <property type="entry name" value="PRE_C2HC"/>
    <property type="match status" value="1"/>
</dbReference>
<evidence type="ECO:0000313" key="3">
    <source>
        <dbReference type="EMBL" id="KAF0770386.1"/>
    </source>
</evidence>
<protein>
    <recommendedName>
        <fullName evidence="2">Pre-C2HC domain-containing protein</fullName>
    </recommendedName>
</protein>
<feature type="region of interest" description="Disordered" evidence="1">
    <location>
        <begin position="18"/>
        <end position="37"/>
    </location>
</feature>
<gene>
    <name evidence="3" type="ORF">FWK35_00009743</name>
</gene>
<dbReference type="Pfam" id="PF07530">
    <property type="entry name" value="PRE_C2HC"/>
    <property type="match status" value="1"/>
</dbReference>
<dbReference type="Proteomes" id="UP000478052">
    <property type="component" value="Unassembled WGS sequence"/>
</dbReference>
<feature type="compositionally biased region" description="Polar residues" evidence="1">
    <location>
        <begin position="19"/>
        <end position="37"/>
    </location>
</feature>
<dbReference type="EMBL" id="VUJU01000443">
    <property type="protein sequence ID" value="KAF0770386.1"/>
    <property type="molecule type" value="Genomic_DNA"/>
</dbReference>
<accession>A0A6G0ZHP3</accession>
<reference evidence="3 4" key="1">
    <citation type="submission" date="2019-08" db="EMBL/GenBank/DDBJ databases">
        <title>Whole genome of Aphis craccivora.</title>
        <authorList>
            <person name="Voronova N.V."/>
            <person name="Shulinski R.S."/>
            <person name="Bandarenka Y.V."/>
            <person name="Zhorov D.G."/>
            <person name="Warner D."/>
        </authorList>
    </citation>
    <scope>NUCLEOTIDE SEQUENCE [LARGE SCALE GENOMIC DNA]</scope>
    <source>
        <strain evidence="3">180601</strain>
        <tissue evidence="3">Whole Body</tissue>
    </source>
</reference>
<keyword evidence="4" id="KW-1185">Reference proteome</keyword>
<name>A0A6G0ZHP3_APHCR</name>
<evidence type="ECO:0000259" key="2">
    <source>
        <dbReference type="SMART" id="SM00596"/>
    </source>
</evidence>
<dbReference type="InterPro" id="IPR006579">
    <property type="entry name" value="Pre_C2HC_dom"/>
</dbReference>
<comment type="caution">
    <text evidence="3">The sequence shown here is derived from an EMBL/GenBank/DDBJ whole genome shotgun (WGS) entry which is preliminary data.</text>
</comment>